<accession>A0A2G9Y9I8</accession>
<proteinExistence type="predicted"/>
<dbReference type="Pfam" id="PF13624">
    <property type="entry name" value="SurA_N_3"/>
    <property type="match status" value="1"/>
</dbReference>
<gene>
    <name evidence="1" type="ORF">COX46_04810</name>
</gene>
<sequence length="125" mass="14506">RHIRVTDQEILAAIKNNPSFRNETGVFDENRFQQIVTRIPETQWLEIEGNLRKSLTLQKLRNLVVSEAQINVTGQDLTDFRKAQKVSEKANDDALRQMVLSQKASAAFETWYQKTRAKVKVKTYI</sequence>
<reference evidence="1 2" key="1">
    <citation type="submission" date="2017-09" db="EMBL/GenBank/DDBJ databases">
        <title>Depth-based differentiation of microbial function through sediment-hosted aquifers and enrichment of novel symbionts in the deep terrestrial subsurface.</title>
        <authorList>
            <person name="Probst A.J."/>
            <person name="Ladd B."/>
            <person name="Jarett J.K."/>
            <person name="Geller-Mcgrath D.E."/>
            <person name="Sieber C.M."/>
            <person name="Emerson J.B."/>
            <person name="Anantharaman K."/>
            <person name="Thomas B.C."/>
            <person name="Malmstrom R."/>
            <person name="Stieglmeier M."/>
            <person name="Klingl A."/>
            <person name="Woyke T."/>
            <person name="Ryan C.M."/>
            <person name="Banfield J.F."/>
        </authorList>
    </citation>
    <scope>NUCLEOTIDE SEQUENCE [LARGE SCALE GENOMIC DNA]</scope>
    <source>
        <strain evidence="1">CG23_combo_of_CG06-09_8_20_14_all_48_7</strain>
    </source>
</reference>
<name>A0A2G9Y9I8_9BACT</name>
<dbReference type="SUPFAM" id="SSF109998">
    <property type="entry name" value="Triger factor/SurA peptide-binding domain-like"/>
    <property type="match status" value="1"/>
</dbReference>
<dbReference type="Gene3D" id="1.10.4030.10">
    <property type="entry name" value="Porin chaperone SurA, peptide-binding domain"/>
    <property type="match status" value="1"/>
</dbReference>
<feature type="non-terminal residue" evidence="1">
    <location>
        <position position="1"/>
    </location>
</feature>
<dbReference type="AlphaFoldDB" id="A0A2G9Y9I8"/>
<evidence type="ECO:0000313" key="2">
    <source>
        <dbReference type="Proteomes" id="UP000230392"/>
    </source>
</evidence>
<dbReference type="Proteomes" id="UP000230392">
    <property type="component" value="Unassembled WGS sequence"/>
</dbReference>
<evidence type="ECO:0008006" key="3">
    <source>
        <dbReference type="Google" id="ProtNLM"/>
    </source>
</evidence>
<comment type="caution">
    <text evidence="1">The sequence shown here is derived from an EMBL/GenBank/DDBJ whole genome shotgun (WGS) entry which is preliminary data.</text>
</comment>
<dbReference type="EMBL" id="PCRF01000235">
    <property type="protein sequence ID" value="PIP15887.1"/>
    <property type="molecule type" value="Genomic_DNA"/>
</dbReference>
<protein>
    <recommendedName>
        <fullName evidence="3">Peptidylprolyl isomerase</fullName>
    </recommendedName>
</protein>
<organism evidence="1 2">
    <name type="scientific">bacterium (Candidatus Ratteibacteria) CG23_combo_of_CG06-09_8_20_14_all_48_7</name>
    <dbReference type="NCBI Taxonomy" id="2014292"/>
    <lineage>
        <taxon>Bacteria</taxon>
        <taxon>Candidatus Ratteibacteria</taxon>
    </lineage>
</organism>
<evidence type="ECO:0000313" key="1">
    <source>
        <dbReference type="EMBL" id="PIP15887.1"/>
    </source>
</evidence>
<dbReference type="InterPro" id="IPR027304">
    <property type="entry name" value="Trigger_fact/SurA_dom_sf"/>
</dbReference>